<dbReference type="OrthoDB" id="3263746at2759"/>
<evidence type="ECO:0000256" key="1">
    <source>
        <dbReference type="SAM" id="MobiDB-lite"/>
    </source>
</evidence>
<evidence type="ECO:0000313" key="2">
    <source>
        <dbReference type="EMBL" id="KAF9490137.1"/>
    </source>
</evidence>
<organism evidence="2 3">
    <name type="scientific">Pleurotus eryngii</name>
    <name type="common">Boletus of the steppes</name>
    <dbReference type="NCBI Taxonomy" id="5323"/>
    <lineage>
        <taxon>Eukaryota</taxon>
        <taxon>Fungi</taxon>
        <taxon>Dikarya</taxon>
        <taxon>Basidiomycota</taxon>
        <taxon>Agaricomycotina</taxon>
        <taxon>Agaricomycetes</taxon>
        <taxon>Agaricomycetidae</taxon>
        <taxon>Agaricales</taxon>
        <taxon>Pleurotineae</taxon>
        <taxon>Pleurotaceae</taxon>
        <taxon>Pleurotus</taxon>
    </lineage>
</organism>
<keyword evidence="3" id="KW-1185">Reference proteome</keyword>
<comment type="caution">
    <text evidence="2">The sequence shown here is derived from an EMBL/GenBank/DDBJ whole genome shotgun (WGS) entry which is preliminary data.</text>
</comment>
<protein>
    <submittedName>
        <fullName evidence="2">Uncharacterized protein</fullName>
    </submittedName>
</protein>
<accession>A0A9P5ZKT8</accession>
<feature type="region of interest" description="Disordered" evidence="1">
    <location>
        <begin position="64"/>
        <end position="89"/>
    </location>
</feature>
<reference evidence="2" key="1">
    <citation type="submission" date="2020-11" db="EMBL/GenBank/DDBJ databases">
        <authorList>
            <consortium name="DOE Joint Genome Institute"/>
            <person name="Ahrendt S."/>
            <person name="Riley R."/>
            <person name="Andreopoulos W."/>
            <person name="Labutti K."/>
            <person name="Pangilinan J."/>
            <person name="Ruiz-Duenas F.J."/>
            <person name="Barrasa J.M."/>
            <person name="Sanchez-Garcia M."/>
            <person name="Camarero S."/>
            <person name="Miyauchi S."/>
            <person name="Serrano A."/>
            <person name="Linde D."/>
            <person name="Babiker R."/>
            <person name="Drula E."/>
            <person name="Ayuso-Fernandez I."/>
            <person name="Pacheco R."/>
            <person name="Padilla G."/>
            <person name="Ferreira P."/>
            <person name="Barriuso J."/>
            <person name="Kellner H."/>
            <person name="Castanera R."/>
            <person name="Alfaro M."/>
            <person name="Ramirez L."/>
            <person name="Pisabarro A.G."/>
            <person name="Kuo A."/>
            <person name="Tritt A."/>
            <person name="Lipzen A."/>
            <person name="He G."/>
            <person name="Yan M."/>
            <person name="Ng V."/>
            <person name="Cullen D."/>
            <person name="Martin F."/>
            <person name="Rosso M.-N."/>
            <person name="Henrissat B."/>
            <person name="Hibbett D."/>
            <person name="Martinez A.T."/>
            <person name="Grigoriev I.V."/>
        </authorList>
    </citation>
    <scope>NUCLEOTIDE SEQUENCE</scope>
    <source>
        <strain evidence="2">ATCC 90797</strain>
    </source>
</reference>
<evidence type="ECO:0000313" key="3">
    <source>
        <dbReference type="Proteomes" id="UP000807025"/>
    </source>
</evidence>
<name>A0A9P5ZKT8_PLEER</name>
<dbReference type="AlphaFoldDB" id="A0A9P5ZKT8"/>
<dbReference type="EMBL" id="MU154649">
    <property type="protein sequence ID" value="KAF9490137.1"/>
    <property type="molecule type" value="Genomic_DNA"/>
</dbReference>
<proteinExistence type="predicted"/>
<feature type="region of interest" description="Disordered" evidence="1">
    <location>
        <begin position="141"/>
        <end position="160"/>
    </location>
</feature>
<sequence>MALFVKLLSTMPYGAMSGDETKLDKAHGRVHVVKHPFWRSTSVELSNWLRGLDALHMSTRFNSDGRPRRGAFPHRRIRGRSDESPSNPAHGLPCNFYSLKFLQTLNKYELRQLKVKPEITLSFPPAIQDIINRFRHVQSKHERPLPAKFPKAAPSKQKSG</sequence>
<gene>
    <name evidence="2" type="ORF">BDN71DRAFT_222649</name>
</gene>
<dbReference type="Proteomes" id="UP000807025">
    <property type="component" value="Unassembled WGS sequence"/>
</dbReference>
<feature type="compositionally biased region" description="Basic residues" evidence="1">
    <location>
        <begin position="68"/>
        <end position="78"/>
    </location>
</feature>